<keyword evidence="2" id="KW-0472">Membrane</keyword>
<protein>
    <submittedName>
        <fullName evidence="3">Uncharacterized protein</fullName>
    </submittedName>
</protein>
<keyword evidence="4" id="KW-1185">Reference proteome</keyword>
<accession>A0AAN7WSN8</accession>
<sequence length="293" mass="33115">MTTMARCFLQLVTLPINIPLYIISNNTIQSIIDKTLKGVNGDLIIILFQYSLVLFMSGILLGSIMGSILGFIHIHTYLKDHIFEFRFRTSIKWLLKKCYDHLASSSSFLISSIEKLIRKYYYSTTDGNIGNDTNINIPMTTKYNTTNFDTATKVIEKFNEKVESKELNNKYSSVSSIPLEWLTNFDFVDPKTKNMNRQNKQNDNIDTYDSTTVKCKPTTPSIANKVKTRSDTVYQTPPGSPVSSTNSIDSIDISIELLDSSTLPIKTSTLKKRKSRGKSIDIYSNNDGAMCND</sequence>
<evidence type="ECO:0000313" key="3">
    <source>
        <dbReference type="EMBL" id="KAK5779338.1"/>
    </source>
</evidence>
<dbReference type="AlphaFoldDB" id="A0AAN7WSN8"/>
<keyword evidence="2" id="KW-0812">Transmembrane</keyword>
<name>A0AAN7WSN8_9SACH</name>
<feature type="transmembrane region" description="Helical" evidence="2">
    <location>
        <begin position="44"/>
        <end position="72"/>
    </location>
</feature>
<feature type="region of interest" description="Disordered" evidence="1">
    <location>
        <begin position="274"/>
        <end position="293"/>
    </location>
</feature>
<evidence type="ECO:0000313" key="4">
    <source>
        <dbReference type="Proteomes" id="UP001306508"/>
    </source>
</evidence>
<organism evidence="3 4">
    <name type="scientific">Arxiozyma heterogenica</name>
    <dbReference type="NCBI Taxonomy" id="278026"/>
    <lineage>
        <taxon>Eukaryota</taxon>
        <taxon>Fungi</taxon>
        <taxon>Dikarya</taxon>
        <taxon>Ascomycota</taxon>
        <taxon>Saccharomycotina</taxon>
        <taxon>Saccharomycetes</taxon>
        <taxon>Saccharomycetales</taxon>
        <taxon>Saccharomycetaceae</taxon>
        <taxon>Arxiozyma</taxon>
    </lineage>
</organism>
<dbReference type="EMBL" id="JAWIZZ010000047">
    <property type="protein sequence ID" value="KAK5779338.1"/>
    <property type="molecule type" value="Genomic_DNA"/>
</dbReference>
<evidence type="ECO:0000256" key="2">
    <source>
        <dbReference type="SAM" id="Phobius"/>
    </source>
</evidence>
<gene>
    <name evidence="3" type="ORF">RI543_003228</name>
</gene>
<proteinExistence type="predicted"/>
<evidence type="ECO:0000256" key="1">
    <source>
        <dbReference type="SAM" id="MobiDB-lite"/>
    </source>
</evidence>
<comment type="caution">
    <text evidence="3">The sequence shown here is derived from an EMBL/GenBank/DDBJ whole genome shotgun (WGS) entry which is preliminary data.</text>
</comment>
<reference evidence="4" key="1">
    <citation type="submission" date="2023-07" db="EMBL/GenBank/DDBJ databases">
        <title>A draft genome of Kazachstania heterogenica Y-27499.</title>
        <authorList>
            <person name="Donic C."/>
            <person name="Kralova J.S."/>
            <person name="Fidel L."/>
            <person name="Ben-Dor S."/>
            <person name="Jung S."/>
        </authorList>
    </citation>
    <scope>NUCLEOTIDE SEQUENCE [LARGE SCALE GENOMIC DNA]</scope>
    <source>
        <strain evidence="4">Y27499</strain>
    </source>
</reference>
<keyword evidence="2" id="KW-1133">Transmembrane helix</keyword>
<dbReference type="Proteomes" id="UP001306508">
    <property type="component" value="Unassembled WGS sequence"/>
</dbReference>